<keyword evidence="3" id="KW-1185">Reference proteome</keyword>
<feature type="domain" description="KIB1-4 beta-propeller" evidence="1">
    <location>
        <begin position="8"/>
        <end position="117"/>
    </location>
</feature>
<dbReference type="Pfam" id="PF03478">
    <property type="entry name" value="Beta-prop_KIB1-4"/>
    <property type="match status" value="1"/>
</dbReference>
<evidence type="ECO:0000259" key="1">
    <source>
        <dbReference type="Pfam" id="PF03478"/>
    </source>
</evidence>
<gene>
    <name evidence="2" type="ORF">E2562_020185</name>
</gene>
<reference evidence="2 3" key="1">
    <citation type="submission" date="2019-11" db="EMBL/GenBank/DDBJ databases">
        <title>Whole genome sequence of Oryza granulata.</title>
        <authorList>
            <person name="Li W."/>
        </authorList>
    </citation>
    <scope>NUCLEOTIDE SEQUENCE [LARGE SCALE GENOMIC DNA]</scope>
    <source>
        <strain evidence="3">cv. Menghai</strain>
        <tissue evidence="2">Leaf</tissue>
    </source>
</reference>
<dbReference type="InterPro" id="IPR005174">
    <property type="entry name" value="KIB1-4_b-propeller"/>
</dbReference>
<protein>
    <recommendedName>
        <fullName evidence="1">KIB1-4 beta-propeller domain-containing protein</fullName>
    </recommendedName>
</protein>
<dbReference type="AlphaFoldDB" id="A0A6G1BM24"/>
<organism evidence="2 3">
    <name type="scientific">Oryza meyeriana var. granulata</name>
    <dbReference type="NCBI Taxonomy" id="110450"/>
    <lineage>
        <taxon>Eukaryota</taxon>
        <taxon>Viridiplantae</taxon>
        <taxon>Streptophyta</taxon>
        <taxon>Embryophyta</taxon>
        <taxon>Tracheophyta</taxon>
        <taxon>Spermatophyta</taxon>
        <taxon>Magnoliopsida</taxon>
        <taxon>Liliopsida</taxon>
        <taxon>Poales</taxon>
        <taxon>Poaceae</taxon>
        <taxon>BOP clade</taxon>
        <taxon>Oryzoideae</taxon>
        <taxon>Oryzeae</taxon>
        <taxon>Oryzinae</taxon>
        <taxon>Oryza</taxon>
        <taxon>Oryza meyeriana</taxon>
    </lineage>
</organism>
<sequence>MHGHKILRYLVESGGRLLMVRWWVSMPLRRRNAGRLPSRFKVLEADLAAGGDNDGRWKAVDSLRGRALFLGKAGSRSVLATSQHGGGGAGAGARQDCIYFMRRTFWCQYVGDSGVYDMRSGEISPLLLP</sequence>
<dbReference type="Proteomes" id="UP000479710">
    <property type="component" value="Unassembled WGS sequence"/>
</dbReference>
<name>A0A6G1BM24_9ORYZ</name>
<comment type="caution">
    <text evidence="2">The sequence shown here is derived from an EMBL/GenBank/DDBJ whole genome shotgun (WGS) entry which is preliminary data.</text>
</comment>
<proteinExistence type="predicted"/>
<dbReference type="EMBL" id="SPHZ02000012">
    <property type="protein sequence ID" value="KAF0888970.1"/>
    <property type="molecule type" value="Genomic_DNA"/>
</dbReference>
<dbReference type="PANTHER" id="PTHR33110:SF71">
    <property type="entry name" value="F-BOX_KELCH-REPEAT PROTEIN"/>
    <property type="match status" value="1"/>
</dbReference>
<dbReference type="PANTHER" id="PTHR33110">
    <property type="entry name" value="F-BOX/KELCH-REPEAT PROTEIN-RELATED"/>
    <property type="match status" value="1"/>
</dbReference>
<dbReference type="OrthoDB" id="694183at2759"/>
<accession>A0A6G1BM24</accession>
<evidence type="ECO:0000313" key="3">
    <source>
        <dbReference type="Proteomes" id="UP000479710"/>
    </source>
</evidence>
<evidence type="ECO:0000313" key="2">
    <source>
        <dbReference type="EMBL" id="KAF0888970.1"/>
    </source>
</evidence>